<protein>
    <submittedName>
        <fullName evidence="2">Uncharacterized protein</fullName>
    </submittedName>
</protein>
<reference evidence="2 3" key="1">
    <citation type="submission" date="2018-03" db="EMBL/GenBank/DDBJ databases">
        <title>Brevisbacillus phylogenomics.</title>
        <authorList>
            <person name="Dunlap C."/>
        </authorList>
    </citation>
    <scope>NUCLEOTIDE SEQUENCE [LARGE SCALE GENOMIC DNA]</scope>
    <source>
        <strain evidence="2 3">NRRL NRS-1210</strain>
    </source>
</reference>
<dbReference type="Proteomes" id="UP000240419">
    <property type="component" value="Unassembled WGS sequence"/>
</dbReference>
<feature type="compositionally biased region" description="Basic and acidic residues" evidence="1">
    <location>
        <begin position="58"/>
        <end position="67"/>
    </location>
</feature>
<gene>
    <name evidence="2" type="ORF">C7R93_21565</name>
</gene>
<accession>A0A2P7UWJ2</accession>
<organism evidence="2 3">
    <name type="scientific">Brevibacillus fortis</name>
    <dbReference type="NCBI Taxonomy" id="2126352"/>
    <lineage>
        <taxon>Bacteria</taxon>
        <taxon>Bacillati</taxon>
        <taxon>Bacillota</taxon>
        <taxon>Bacilli</taxon>
        <taxon>Bacillales</taxon>
        <taxon>Paenibacillaceae</taxon>
        <taxon>Brevibacillus</taxon>
    </lineage>
</organism>
<keyword evidence="3" id="KW-1185">Reference proteome</keyword>
<dbReference type="AlphaFoldDB" id="A0A2P7UWJ2"/>
<evidence type="ECO:0000313" key="3">
    <source>
        <dbReference type="Proteomes" id="UP000240419"/>
    </source>
</evidence>
<feature type="region of interest" description="Disordered" evidence="1">
    <location>
        <begin position="29"/>
        <end position="67"/>
    </location>
</feature>
<comment type="caution">
    <text evidence="2">The sequence shown here is derived from an EMBL/GenBank/DDBJ whole genome shotgun (WGS) entry which is preliminary data.</text>
</comment>
<name>A0A2P7UWJ2_9BACL</name>
<proteinExistence type="predicted"/>
<sequence>MKEVYLTGMGIQVPSPSNIGLNFETEFERPHLREKSSQARPFRPFSVLHPNNQQSHYNHKENQFGQK</sequence>
<evidence type="ECO:0000313" key="2">
    <source>
        <dbReference type="EMBL" id="PSJ91223.1"/>
    </source>
</evidence>
<dbReference type="EMBL" id="PXZM01000036">
    <property type="protein sequence ID" value="PSJ91223.1"/>
    <property type="molecule type" value="Genomic_DNA"/>
</dbReference>
<evidence type="ECO:0000256" key="1">
    <source>
        <dbReference type="SAM" id="MobiDB-lite"/>
    </source>
</evidence>